<dbReference type="AlphaFoldDB" id="A0A6A5VYE6"/>
<evidence type="ECO:0008006" key="6">
    <source>
        <dbReference type="Google" id="ProtNLM"/>
    </source>
</evidence>
<dbReference type="Pfam" id="PF00145">
    <property type="entry name" value="DNA_methylase"/>
    <property type="match status" value="1"/>
</dbReference>
<evidence type="ECO:0000313" key="4">
    <source>
        <dbReference type="EMBL" id="KAF1979916.1"/>
    </source>
</evidence>
<organism evidence="4 5">
    <name type="scientific">Bimuria novae-zelandiae CBS 107.79</name>
    <dbReference type="NCBI Taxonomy" id="1447943"/>
    <lineage>
        <taxon>Eukaryota</taxon>
        <taxon>Fungi</taxon>
        <taxon>Dikarya</taxon>
        <taxon>Ascomycota</taxon>
        <taxon>Pezizomycotina</taxon>
        <taxon>Dothideomycetes</taxon>
        <taxon>Pleosporomycetidae</taxon>
        <taxon>Pleosporales</taxon>
        <taxon>Massarineae</taxon>
        <taxon>Didymosphaeriaceae</taxon>
        <taxon>Bimuria</taxon>
    </lineage>
</organism>
<dbReference type="InterPro" id="IPR027417">
    <property type="entry name" value="P-loop_NTPase"/>
</dbReference>
<keyword evidence="1" id="KW-0489">Methyltransferase</keyword>
<evidence type="ECO:0000313" key="5">
    <source>
        <dbReference type="Proteomes" id="UP000800036"/>
    </source>
</evidence>
<dbReference type="EMBL" id="ML976657">
    <property type="protein sequence ID" value="KAF1979916.1"/>
    <property type="molecule type" value="Genomic_DNA"/>
</dbReference>
<accession>A0A6A5VYE6</accession>
<evidence type="ECO:0000256" key="2">
    <source>
        <dbReference type="ARBA" id="ARBA00022679"/>
    </source>
</evidence>
<feature type="compositionally biased region" description="Polar residues" evidence="3">
    <location>
        <begin position="78"/>
        <end position="94"/>
    </location>
</feature>
<dbReference type="GO" id="GO:0032259">
    <property type="term" value="P:methylation"/>
    <property type="evidence" value="ECO:0007669"/>
    <property type="project" value="UniProtKB-KW"/>
</dbReference>
<dbReference type="Proteomes" id="UP000800036">
    <property type="component" value="Unassembled WGS sequence"/>
</dbReference>
<feature type="compositionally biased region" description="Low complexity" evidence="3">
    <location>
        <begin position="147"/>
        <end position="165"/>
    </location>
</feature>
<sequence>MLKKKRHSQDLETSPVQDPRSRKSSIDVAATTGDSERERKKKRLTVSQIVGADLDEEVEALVPGDQQQGFQNDRDNRQFSTMQTFDTPPSTPTANDAHEEDERDASTEESRLPSEALKTDEMDGTDAVPSSRGVSSDSGPYGVPTGNKTRNTNIKSKSKSKTSSNKAKKNVEGLEEVLKKLENKSIRIGTMFSGTESPLIAWKLLLESHKSLLKSHGKSGGRSVQVDHAFSWETDERKQAFIERNFKPLILFSNTQELLNKKLLKSQSPPATTAYGGSVPIPGELDLLIAGFVCEDFSKKNNKKKGIKSGGEGTDTWRALYSYISRFRPKMVLIENVKATKKLWDETMKPWLYVDTKNHYLPQTRERMCMLAIDKRVFGEGSNAAILEKWEAVMEGLQRRCSSPFDAWLMNESDERQEYKDPGRRKKDWTLTKARNDRVRMNQNLGMGRPITKWSETGVVRPLDWANHSFYKSQSPRIWDCIDTGYLQAMKKEFDPSFKMLTWGVAEQLSIWQNVRHGPLYFSIWIYLRDEQTDAFDRASSTAASRKEPSEFVKNWRPRLPARLRIHDFPDAESFHEDISTAPEQLRESFLKTLQYAQLQSECFCMHGMHRVQKGWVIIYKSPKATLQLRIDGTVHCPLRRSLAQPLARGSSQSSLLDVEWKARTPTAHKCQYKVRAQSESTASWGNEAGIPRFKDEEIPLKLTISSDSKHEVEVDELKGIFALLNTCGTLKHALYRKEESGAVPLYMLLDPDPIGPVKADSIQVGINIASLSHRAKGSLDAVLHHEARDKNIKYEWRLYTNHHTVTAGRFPKFTLRSVSDGVGCGKRLRLHYPLDTQQEKSLEWMRNQECGRGLTVTEIEEAIHPELGWRVEAKAETKIMQNINEYSVLLLEKFSDLHQHTFKEFKEANVIILSWKVLQEPEYVRQLAKFSGMPMPNVTQGSTMDRWLDFVVKYILGQIEESQKNEQEEFNARTSELLQNRLDSLDFTQPPPVRLSTGSKKSLPVEVASLPLLKTTAICNLLRSLPVDDQALLFLSNEETIAIMERILEEQSILCTSLSEKTTDKSAVLEAFKSSADSTTKPKVLLLNLRGDEAAGAKLINANHVIFAAPLLAKDQDDYETRMTQAVARCKGIGSRRWVSKMLGSPEMGGWGKVKKEDKKEKSRMVKAAKGAALVPVSWLSDKEWKKIVGLVDDERLTSLINFSERFEKGEEEVDN</sequence>
<feature type="compositionally biased region" description="Basic and acidic residues" evidence="3">
    <location>
        <begin position="104"/>
        <end position="121"/>
    </location>
</feature>
<evidence type="ECO:0000256" key="1">
    <source>
        <dbReference type="ARBA" id="ARBA00022603"/>
    </source>
</evidence>
<dbReference type="SUPFAM" id="SSF53335">
    <property type="entry name" value="S-adenosyl-L-methionine-dependent methyltransferases"/>
    <property type="match status" value="1"/>
</dbReference>
<dbReference type="GO" id="GO:0008168">
    <property type="term" value="F:methyltransferase activity"/>
    <property type="evidence" value="ECO:0007669"/>
    <property type="project" value="UniProtKB-KW"/>
</dbReference>
<keyword evidence="2" id="KW-0808">Transferase</keyword>
<proteinExistence type="predicted"/>
<name>A0A6A5VYE6_9PLEO</name>
<gene>
    <name evidence="4" type="ORF">BU23DRAFT_637491</name>
</gene>
<keyword evidence="5" id="KW-1185">Reference proteome</keyword>
<dbReference type="Gene3D" id="3.40.50.150">
    <property type="entry name" value="Vaccinia Virus protein VP39"/>
    <property type="match status" value="1"/>
</dbReference>
<protein>
    <recommendedName>
        <fullName evidence="6">Helicase C-terminal domain-containing protein</fullName>
    </recommendedName>
</protein>
<reference evidence="4" key="1">
    <citation type="journal article" date="2020" name="Stud. Mycol.">
        <title>101 Dothideomycetes genomes: a test case for predicting lifestyles and emergence of pathogens.</title>
        <authorList>
            <person name="Haridas S."/>
            <person name="Albert R."/>
            <person name="Binder M."/>
            <person name="Bloem J."/>
            <person name="Labutti K."/>
            <person name="Salamov A."/>
            <person name="Andreopoulos B."/>
            <person name="Baker S."/>
            <person name="Barry K."/>
            <person name="Bills G."/>
            <person name="Bluhm B."/>
            <person name="Cannon C."/>
            <person name="Castanera R."/>
            <person name="Culley D."/>
            <person name="Daum C."/>
            <person name="Ezra D."/>
            <person name="Gonzalez J."/>
            <person name="Henrissat B."/>
            <person name="Kuo A."/>
            <person name="Liang C."/>
            <person name="Lipzen A."/>
            <person name="Lutzoni F."/>
            <person name="Magnuson J."/>
            <person name="Mondo S."/>
            <person name="Nolan M."/>
            <person name="Ohm R."/>
            <person name="Pangilinan J."/>
            <person name="Park H.-J."/>
            <person name="Ramirez L."/>
            <person name="Alfaro M."/>
            <person name="Sun H."/>
            <person name="Tritt A."/>
            <person name="Yoshinaga Y."/>
            <person name="Zwiers L.-H."/>
            <person name="Turgeon B."/>
            <person name="Goodwin S."/>
            <person name="Spatafora J."/>
            <person name="Crous P."/>
            <person name="Grigoriev I."/>
        </authorList>
    </citation>
    <scope>NUCLEOTIDE SEQUENCE</scope>
    <source>
        <strain evidence="4">CBS 107.79</strain>
    </source>
</reference>
<dbReference type="OrthoDB" id="423221at2759"/>
<dbReference type="InterPro" id="IPR001525">
    <property type="entry name" value="C5_MeTfrase"/>
</dbReference>
<dbReference type="InterPro" id="IPR029063">
    <property type="entry name" value="SAM-dependent_MTases_sf"/>
</dbReference>
<evidence type="ECO:0000256" key="3">
    <source>
        <dbReference type="SAM" id="MobiDB-lite"/>
    </source>
</evidence>
<feature type="region of interest" description="Disordered" evidence="3">
    <location>
        <begin position="1"/>
        <end position="172"/>
    </location>
</feature>
<dbReference type="Gene3D" id="3.40.50.300">
    <property type="entry name" value="P-loop containing nucleotide triphosphate hydrolases"/>
    <property type="match status" value="1"/>
</dbReference>